<dbReference type="InterPro" id="IPR001516">
    <property type="entry name" value="Proton_antipo_N"/>
</dbReference>
<feature type="transmembrane region" description="Helical" evidence="11">
    <location>
        <begin position="205"/>
        <end position="230"/>
    </location>
</feature>
<keyword evidence="8 11" id="KW-0472">Membrane</keyword>
<feature type="domain" description="NADH:quinone oxidoreductase/Mrp antiporter transmembrane" evidence="12">
    <location>
        <begin position="126"/>
        <end position="401"/>
    </location>
</feature>
<evidence type="ECO:0000259" key="15">
    <source>
        <dbReference type="Pfam" id="PF13244"/>
    </source>
</evidence>
<feature type="transmembrane region" description="Helical" evidence="11">
    <location>
        <begin position="270"/>
        <end position="291"/>
    </location>
</feature>
<keyword evidence="3" id="KW-0050">Antiport</keyword>
<feature type="transmembrane region" description="Helical" evidence="11">
    <location>
        <begin position="358"/>
        <end position="382"/>
    </location>
</feature>
<comment type="caution">
    <text evidence="17">The sequence shown here is derived from an EMBL/GenBank/DDBJ whole genome shotgun (WGS) entry which is preliminary data.</text>
</comment>
<evidence type="ECO:0000256" key="11">
    <source>
        <dbReference type="SAM" id="Phobius"/>
    </source>
</evidence>
<evidence type="ECO:0000256" key="5">
    <source>
        <dbReference type="ARBA" id="ARBA00022692"/>
    </source>
</evidence>
<evidence type="ECO:0000256" key="4">
    <source>
        <dbReference type="ARBA" id="ARBA00022475"/>
    </source>
</evidence>
<evidence type="ECO:0000256" key="8">
    <source>
        <dbReference type="ARBA" id="ARBA00023136"/>
    </source>
</evidence>
<feature type="transmembrane region" description="Helical" evidence="11">
    <location>
        <begin position="298"/>
        <end position="316"/>
    </location>
</feature>
<feature type="transmembrane region" description="Helical" evidence="11">
    <location>
        <begin position="791"/>
        <end position="812"/>
    </location>
</feature>
<feature type="transmembrane region" description="Helical" evidence="11">
    <location>
        <begin position="624"/>
        <end position="644"/>
    </location>
</feature>
<feature type="transmembrane region" description="Helical" evidence="11">
    <location>
        <begin position="853"/>
        <end position="875"/>
    </location>
</feature>
<feature type="domain" description="MrpA C-terminal/MbhD" evidence="15">
    <location>
        <begin position="609"/>
        <end position="673"/>
    </location>
</feature>
<dbReference type="Pfam" id="PF20501">
    <property type="entry name" value="MbhE"/>
    <property type="match status" value="1"/>
</dbReference>
<feature type="transmembrane region" description="Helical" evidence="11">
    <location>
        <begin position="408"/>
        <end position="430"/>
    </location>
</feature>
<feature type="transmembrane region" description="Helical" evidence="11">
    <location>
        <begin position="568"/>
        <end position="584"/>
    </location>
</feature>
<evidence type="ECO:0000256" key="10">
    <source>
        <dbReference type="SAM" id="MobiDB-lite"/>
    </source>
</evidence>
<keyword evidence="2" id="KW-0813">Transport</keyword>
<evidence type="ECO:0000256" key="7">
    <source>
        <dbReference type="ARBA" id="ARBA00023065"/>
    </source>
</evidence>
<evidence type="ECO:0000259" key="14">
    <source>
        <dbReference type="Pfam" id="PF04039"/>
    </source>
</evidence>
<dbReference type="RefSeq" id="WP_243803007.1">
    <property type="nucleotide sequence ID" value="NZ_JALHAT010000064.1"/>
</dbReference>
<dbReference type="InterPro" id="IPR046806">
    <property type="entry name" value="MrpA_C/MbhE"/>
</dbReference>
<keyword evidence="18" id="KW-1185">Reference proteome</keyword>
<feature type="compositionally biased region" description="Basic and acidic residues" evidence="10">
    <location>
        <begin position="945"/>
        <end position="958"/>
    </location>
</feature>
<feature type="transmembrane region" description="Helical" evidence="11">
    <location>
        <begin position="161"/>
        <end position="185"/>
    </location>
</feature>
<feature type="transmembrane region" description="Helical" evidence="11">
    <location>
        <begin position="77"/>
        <end position="98"/>
    </location>
</feature>
<dbReference type="PRINTS" id="PR01434">
    <property type="entry name" value="NADHDHGNASE5"/>
</dbReference>
<feature type="transmembrane region" description="Helical" evidence="11">
    <location>
        <begin position="496"/>
        <end position="520"/>
    </location>
</feature>
<evidence type="ECO:0000256" key="9">
    <source>
        <dbReference type="RuleBase" id="RU000320"/>
    </source>
</evidence>
<keyword evidence="6 11" id="KW-1133">Transmembrane helix</keyword>
<sequence>MHLVLIAVLPFIGCLLLAAGGRLSRNAQTLVALAPVLAGLWFLGGTAPDILSGSVQSFRAEWVPALDLAFSLRLDGLAFLFTGLILGIGLLIVIYARFYLPGDEALGRFLSLLLLFQGAMVGISLSGNILLLLVFWELTSLSSFLLIGFRSGKAEGRQGARMALAVTGGGGLALIAGLLLLGHIAGTYELGALLARGETIQASPLYPAALILILLGCFTKSAQFPFHFWLPHAMAAPTPVSAYLHSATMVKAGVFLMARLWPVLAGTETWFYLVATTGLVTMLLAAVVGFFKQDLKGILAYSTVSHLGLMTMLLGFGTPGAAMAALFHLLNHALFKAALFMNAGIVDHEAGTRDIRKLGGLATLMPITATLGIVAAASMAGLPPLGGFLSKEMMLEEAAHTVWSGQDWLLPMLAVLAAAFSVAYSLRYIFHLYLGPKRESYPAKPHDPPLGLWAPSALLVVLTILVGLAPNTLTHALMVPAIDAVTGGRAPTFHPALWHGLTPALGMSVVAVAAGAFLLWRHTGLQRGWDVANLPDGKALFESLVERLVDAARIVSDAIHNGSLQRQLAVLFALAIALGAYGMIEGGYTPGTHETLPAHPVAIVAWLLLLSGIAAVLVAQQQRFLTLVFISVIGLVVSLAFVYLSAPDLALTQISVETVTILLMLLALNLLPKKPSRLSSMPLRLRDALIGLAGGGAVGFAAWAVMTREPNDPISTYHWENSVSGGGGHNVVNVTLVDFRGFDTFGEITVLGIAALTIFAMLQPAARGAAGQRLRAWIAELPRSPERHPMMFAVAARVLLPLATIVAIYIFLRGHNAPGGGFIAGLVASIAMLVQYMASGFEWTDARRRIDEHLLIGLGVTIAALTGLGSLIFGAPLFTSAFGHFHLPLLGDFELASAMAFDVGVGMTVIGAVMLALAELSHIAVRANKEDTGTKAAEAGPMDIDPARLRETNGETPA</sequence>
<dbReference type="InterPro" id="IPR007182">
    <property type="entry name" value="MnhB"/>
</dbReference>
<dbReference type="Pfam" id="PF00361">
    <property type="entry name" value="Proton_antipo_M"/>
    <property type="match status" value="1"/>
</dbReference>
<keyword evidence="4" id="KW-1003">Cell membrane</keyword>
<feature type="transmembrane region" description="Helical" evidence="11">
    <location>
        <begin position="650"/>
        <end position="671"/>
    </location>
</feature>
<dbReference type="Proteomes" id="UP001162802">
    <property type="component" value="Unassembled WGS sequence"/>
</dbReference>
<dbReference type="Pfam" id="PF13244">
    <property type="entry name" value="MbhD"/>
    <property type="match status" value="1"/>
</dbReference>
<accession>A0ABT0AHX3</accession>
<comment type="subcellular location">
    <subcellularLocation>
        <location evidence="1">Cell membrane</location>
        <topology evidence="1">Multi-pass membrane protein</topology>
    </subcellularLocation>
    <subcellularLocation>
        <location evidence="9">Membrane</location>
        <topology evidence="9">Multi-pass membrane protein</topology>
    </subcellularLocation>
</comment>
<evidence type="ECO:0000256" key="1">
    <source>
        <dbReference type="ARBA" id="ARBA00004651"/>
    </source>
</evidence>
<feature type="transmembrane region" description="Helical" evidence="11">
    <location>
        <begin position="895"/>
        <end position="918"/>
    </location>
</feature>
<feature type="transmembrane region" description="Helical" evidence="11">
    <location>
        <begin position="450"/>
        <end position="469"/>
    </location>
</feature>
<feature type="transmembrane region" description="Helical" evidence="11">
    <location>
        <begin position="129"/>
        <end position="149"/>
    </location>
</feature>
<dbReference type="NCBIfam" id="NF009288">
    <property type="entry name" value="PRK12648.1"/>
    <property type="match status" value="1"/>
</dbReference>
<dbReference type="PANTHER" id="PTHR43373:SF1">
    <property type="entry name" value="NA(+)_H(+) ANTIPORTER SUBUNIT A"/>
    <property type="match status" value="1"/>
</dbReference>
<organism evidence="17 18">
    <name type="scientific">Novosphingobium mangrovi</name>
    <name type="common">ex Hu et al. 2023</name>
    <dbReference type="NCBI Taxonomy" id="2930094"/>
    <lineage>
        <taxon>Bacteria</taxon>
        <taxon>Pseudomonadati</taxon>
        <taxon>Pseudomonadota</taxon>
        <taxon>Alphaproteobacteria</taxon>
        <taxon>Sphingomonadales</taxon>
        <taxon>Sphingomonadaceae</taxon>
        <taxon>Novosphingobium</taxon>
    </lineage>
</organism>
<feature type="region of interest" description="Disordered" evidence="10">
    <location>
        <begin position="932"/>
        <end position="958"/>
    </location>
</feature>
<dbReference type="InterPro" id="IPR025383">
    <property type="entry name" value="MrpA_C/MbhD"/>
</dbReference>
<feature type="domain" description="NADH-Ubiquinone oxidoreductase (complex I) chain 5 N-terminal" evidence="13">
    <location>
        <begin position="65"/>
        <end position="109"/>
    </location>
</feature>
<dbReference type="Pfam" id="PF00662">
    <property type="entry name" value="Proton_antipo_N"/>
    <property type="match status" value="1"/>
</dbReference>
<feature type="transmembrane region" description="Helical" evidence="11">
    <location>
        <begin position="748"/>
        <end position="770"/>
    </location>
</feature>
<evidence type="ECO:0000256" key="2">
    <source>
        <dbReference type="ARBA" id="ARBA00022448"/>
    </source>
</evidence>
<keyword evidence="5 9" id="KW-0812">Transmembrane</keyword>
<dbReference type="PANTHER" id="PTHR43373">
    <property type="entry name" value="NA(+)/H(+) ANTIPORTER SUBUNIT"/>
    <property type="match status" value="1"/>
</dbReference>
<evidence type="ECO:0000313" key="17">
    <source>
        <dbReference type="EMBL" id="MCJ1962811.1"/>
    </source>
</evidence>
<feature type="transmembrane region" description="Helical" evidence="11">
    <location>
        <begin position="596"/>
        <end position="617"/>
    </location>
</feature>
<evidence type="ECO:0000256" key="3">
    <source>
        <dbReference type="ARBA" id="ARBA00022449"/>
    </source>
</evidence>
<gene>
    <name evidence="17" type="ORF">MTR65_19175</name>
</gene>
<dbReference type="InterPro" id="IPR001750">
    <property type="entry name" value="ND/Mrp_TM"/>
</dbReference>
<feature type="transmembrane region" description="Helical" evidence="11">
    <location>
        <begin position="105"/>
        <end position="123"/>
    </location>
</feature>
<reference evidence="17" key="1">
    <citation type="submission" date="2022-03" db="EMBL/GenBank/DDBJ databases">
        <title>Identification of a novel bacterium isolated from mangrove sediments.</title>
        <authorList>
            <person name="Pan X."/>
        </authorList>
    </citation>
    <scope>NUCLEOTIDE SEQUENCE</scope>
    <source>
        <strain evidence="17">B2637</strain>
    </source>
</reference>
<evidence type="ECO:0000259" key="16">
    <source>
        <dbReference type="Pfam" id="PF20501"/>
    </source>
</evidence>
<feature type="transmembrane region" description="Helical" evidence="11">
    <location>
        <begin position="322"/>
        <end position="346"/>
    </location>
</feature>
<feature type="domain" description="Na+/H+ antiporter MnhB subunit-related protein" evidence="14">
    <location>
        <begin position="792"/>
        <end position="914"/>
    </location>
</feature>
<proteinExistence type="predicted"/>
<name>A0ABT0AHX3_9SPHN</name>
<dbReference type="InterPro" id="IPR050616">
    <property type="entry name" value="CPA3_Na-H_Antiporter_A"/>
</dbReference>
<dbReference type="Pfam" id="PF04039">
    <property type="entry name" value="MnhB"/>
    <property type="match status" value="1"/>
</dbReference>
<evidence type="ECO:0000313" key="18">
    <source>
        <dbReference type="Proteomes" id="UP001162802"/>
    </source>
</evidence>
<feature type="transmembrane region" description="Helical" evidence="11">
    <location>
        <begin position="818"/>
        <end position="841"/>
    </location>
</feature>
<evidence type="ECO:0000259" key="12">
    <source>
        <dbReference type="Pfam" id="PF00361"/>
    </source>
</evidence>
<keyword evidence="7" id="KW-0406">Ion transport</keyword>
<evidence type="ECO:0000256" key="6">
    <source>
        <dbReference type="ARBA" id="ARBA00022989"/>
    </source>
</evidence>
<feature type="transmembrane region" description="Helical" evidence="11">
    <location>
        <begin position="683"/>
        <end position="706"/>
    </location>
</feature>
<protein>
    <submittedName>
        <fullName evidence="17">Monovalent cation/H+ antiporter subunit A</fullName>
    </submittedName>
</protein>
<evidence type="ECO:0000259" key="13">
    <source>
        <dbReference type="Pfam" id="PF00662"/>
    </source>
</evidence>
<feature type="domain" description="MrpA C-terminal/MbhE" evidence="16">
    <location>
        <begin position="684"/>
        <end position="763"/>
    </location>
</feature>
<dbReference type="EMBL" id="JALHAT010000064">
    <property type="protein sequence ID" value="MCJ1962811.1"/>
    <property type="molecule type" value="Genomic_DNA"/>
</dbReference>